<evidence type="ECO:0000256" key="7">
    <source>
        <dbReference type="ARBA" id="ARBA00048741"/>
    </source>
</evidence>
<dbReference type="InterPro" id="IPR051786">
    <property type="entry name" value="ASN_synthetase/amidase"/>
</dbReference>
<dbReference type="AlphaFoldDB" id="A0A1C3K2Z6"/>
<dbReference type="Pfam" id="PF00733">
    <property type="entry name" value="Asn_synthase"/>
    <property type="match status" value="1"/>
</dbReference>
<evidence type="ECO:0000256" key="10">
    <source>
        <dbReference type="PIRSR" id="PIRSR001589-3"/>
    </source>
</evidence>
<keyword evidence="6 8" id="KW-0315">Glutamine amidotransferase</keyword>
<dbReference type="EC" id="6.3.5.4" evidence="3"/>
<dbReference type="Pfam" id="PF13522">
    <property type="entry name" value="GATase_6"/>
    <property type="match status" value="1"/>
</dbReference>
<keyword evidence="8" id="KW-0028">Amino-acid biosynthesis</keyword>
<evidence type="ECO:0000256" key="4">
    <source>
        <dbReference type="ARBA" id="ARBA00022741"/>
    </source>
</evidence>
<dbReference type="RefSeq" id="WP_067754594.1">
    <property type="nucleotide sequence ID" value="NZ_LT907988.1"/>
</dbReference>
<dbReference type="Gene3D" id="3.40.50.620">
    <property type="entry name" value="HUPs"/>
    <property type="match status" value="1"/>
</dbReference>
<feature type="binding site" evidence="9">
    <location>
        <position position="304"/>
    </location>
    <ligand>
        <name>ATP</name>
        <dbReference type="ChEBI" id="CHEBI:30616"/>
    </ligand>
</feature>
<dbReference type="SUPFAM" id="SSF52402">
    <property type="entry name" value="Adenine nucleotide alpha hydrolases-like"/>
    <property type="match status" value="1"/>
</dbReference>
<dbReference type="GO" id="GO:0005829">
    <property type="term" value="C:cytosol"/>
    <property type="evidence" value="ECO:0007669"/>
    <property type="project" value="TreeGrafter"/>
</dbReference>
<dbReference type="InterPro" id="IPR017932">
    <property type="entry name" value="GATase_2_dom"/>
</dbReference>
<sequence>MCGIVGIWGPLADKAALVAAGCLRMRHRGPDDSGYWEDADAELALGHVRLAIQDLSPAGHQPMVSACGRYVLVFNGEIYNHKDLRARLAAAHLAPDWRGHSDTETLLACFAGLGVAATLQATVGMFAIALWDRATQKLVLARDRMGEKPLYYGYAGAALVFASELKALDGVPGFGADIDRQALTLLMRHNYIPAPKSIYQGIAKLPPGTWIEVAPGDMRRRDMPPAQPYWSVREAAHNARQTPLSFASDAQAIDALETVLSTAVKGQMLSDVSLGAFLSGGIDSSTIVSLMQKQSTQPVRTFAIGFHEKGYNEAEHAKAVARHLGTQHTELYVTAEDALAVVPSLAELYDEPFADSSQIPTTLVARMARRDVTVALSGDGGDELFGGYSRYFRVQRWWDQCAKVPGPLRWPAGWALATSARLPGRGAWRGKVGKMGELLQTRSKTEFYRHFVSYWANPAEAVVGGDEPTTPFSEPFQGTTYDAMMELDAATYLPDDILVKVDRAAMAASLETRVPMLDHRVYEFAWSLPLQYKIRRGTGKWALRELLYRHVPRELVDRPKKGFGVPLAAWLRGPLRDWGEALLDESRLRQQGLFHPEPILRKWREHQTRHRDWSTHLWGVLMTQAWLDRYRAGKDTAGR</sequence>
<dbReference type="Gene3D" id="3.60.20.10">
    <property type="entry name" value="Glutamine Phosphoribosylpyrophosphate, subunit 1, domain 1"/>
    <property type="match status" value="1"/>
</dbReference>
<dbReference type="NCBIfam" id="TIGR01536">
    <property type="entry name" value="asn_synth_AEB"/>
    <property type="match status" value="1"/>
</dbReference>
<dbReference type="PANTHER" id="PTHR43284:SF1">
    <property type="entry name" value="ASPARAGINE SYNTHETASE"/>
    <property type="match status" value="1"/>
</dbReference>
<evidence type="ECO:0000256" key="6">
    <source>
        <dbReference type="ARBA" id="ARBA00022962"/>
    </source>
</evidence>
<keyword evidence="5 9" id="KW-0067">ATP-binding</keyword>
<dbReference type="GO" id="GO:0005524">
    <property type="term" value="F:ATP binding"/>
    <property type="evidence" value="ECO:0007669"/>
    <property type="project" value="UniProtKB-KW"/>
</dbReference>
<dbReference type="STRING" id="1851544.ODI_01499"/>
<evidence type="ECO:0000256" key="9">
    <source>
        <dbReference type="PIRSR" id="PIRSR001589-2"/>
    </source>
</evidence>
<dbReference type="InterPro" id="IPR014729">
    <property type="entry name" value="Rossmann-like_a/b/a_fold"/>
</dbReference>
<proteinExistence type="inferred from homology"/>
<evidence type="ECO:0000256" key="3">
    <source>
        <dbReference type="ARBA" id="ARBA00012737"/>
    </source>
</evidence>
<dbReference type="OrthoDB" id="9763290at2"/>
<dbReference type="CDD" id="cd00712">
    <property type="entry name" value="AsnB"/>
    <property type="match status" value="1"/>
</dbReference>
<evidence type="ECO:0000256" key="2">
    <source>
        <dbReference type="ARBA" id="ARBA00005752"/>
    </source>
</evidence>
<protein>
    <recommendedName>
        <fullName evidence="3">asparagine synthase (glutamine-hydrolyzing)</fullName>
        <ecNumber evidence="3">6.3.5.4</ecNumber>
    </recommendedName>
</protein>
<dbReference type="InterPro" id="IPR006426">
    <property type="entry name" value="Asn_synth_AEB"/>
</dbReference>
<comment type="pathway">
    <text evidence="1">Amino-acid biosynthesis; L-asparagine biosynthesis; L-asparagine from L-aspartate (L-Gln route): step 1/1.</text>
</comment>
<evidence type="ECO:0000313" key="13">
    <source>
        <dbReference type="EMBL" id="SOE51891.1"/>
    </source>
</evidence>
<comment type="catalytic activity">
    <reaction evidence="7">
        <text>L-aspartate + L-glutamine + ATP + H2O = L-asparagine + L-glutamate + AMP + diphosphate + H(+)</text>
        <dbReference type="Rhea" id="RHEA:12228"/>
        <dbReference type="ChEBI" id="CHEBI:15377"/>
        <dbReference type="ChEBI" id="CHEBI:15378"/>
        <dbReference type="ChEBI" id="CHEBI:29985"/>
        <dbReference type="ChEBI" id="CHEBI:29991"/>
        <dbReference type="ChEBI" id="CHEBI:30616"/>
        <dbReference type="ChEBI" id="CHEBI:33019"/>
        <dbReference type="ChEBI" id="CHEBI:58048"/>
        <dbReference type="ChEBI" id="CHEBI:58359"/>
        <dbReference type="ChEBI" id="CHEBI:456215"/>
        <dbReference type="EC" id="6.3.5.4"/>
    </reaction>
</comment>
<keyword evidence="12" id="KW-0436">Ligase</keyword>
<evidence type="ECO:0000313" key="12">
    <source>
        <dbReference type="EMBL" id="SBT25872.1"/>
    </source>
</evidence>
<dbReference type="CDD" id="cd01991">
    <property type="entry name" value="Asn_synthase_B_C"/>
    <property type="match status" value="1"/>
</dbReference>
<dbReference type="EMBL" id="FLRC01000022">
    <property type="protein sequence ID" value="SBT25872.1"/>
    <property type="molecule type" value="Genomic_DNA"/>
</dbReference>
<dbReference type="Proteomes" id="UP000078558">
    <property type="component" value="Chromosome I"/>
</dbReference>
<dbReference type="InterPro" id="IPR033738">
    <property type="entry name" value="AsnB_N"/>
</dbReference>
<accession>A0A1C3K2Z6</accession>
<feature type="site" description="Important for beta-aspartyl-AMP intermediate formation" evidence="10">
    <location>
        <position position="379"/>
    </location>
</feature>
<evidence type="ECO:0000256" key="5">
    <source>
        <dbReference type="ARBA" id="ARBA00022840"/>
    </source>
</evidence>
<keyword evidence="14" id="KW-1185">Reference proteome</keyword>
<feature type="active site" description="For GATase activity" evidence="8">
    <location>
        <position position="2"/>
    </location>
</feature>
<dbReference type="PANTHER" id="PTHR43284">
    <property type="entry name" value="ASPARAGINE SYNTHETASE (GLUTAMINE-HYDROLYZING)"/>
    <property type="match status" value="1"/>
</dbReference>
<comment type="similarity">
    <text evidence="2">Belongs to the asparagine synthetase family.</text>
</comment>
<dbReference type="SUPFAM" id="SSF56235">
    <property type="entry name" value="N-terminal nucleophile aminohydrolases (Ntn hydrolases)"/>
    <property type="match status" value="1"/>
</dbReference>
<evidence type="ECO:0000313" key="14">
    <source>
        <dbReference type="Proteomes" id="UP000078558"/>
    </source>
</evidence>
<dbReference type="PROSITE" id="PS51278">
    <property type="entry name" value="GATASE_TYPE_2"/>
    <property type="match status" value="1"/>
</dbReference>
<reference evidence="12 14" key="1">
    <citation type="submission" date="2016-06" db="EMBL/GenBank/DDBJ databases">
        <authorList>
            <person name="Kjaerup R.B."/>
            <person name="Dalgaard T.S."/>
            <person name="Juul-Madsen H.R."/>
        </authorList>
    </citation>
    <scope>NUCLEOTIDE SEQUENCE [LARGE SCALE GENOMIC DNA]</scope>
    <source>
        <strain evidence="12">Orrdi1</strain>
    </source>
</reference>
<keyword evidence="8" id="KW-0061">Asparagine biosynthesis</keyword>
<dbReference type="EMBL" id="LT907988">
    <property type="protein sequence ID" value="SOE51891.1"/>
    <property type="molecule type" value="Genomic_DNA"/>
</dbReference>
<dbReference type="InterPro" id="IPR001962">
    <property type="entry name" value="Asn_synthase"/>
</dbReference>
<dbReference type="InterPro" id="IPR029055">
    <property type="entry name" value="Ntn_hydrolases_N"/>
</dbReference>
<keyword evidence="4 9" id="KW-0547">Nucleotide-binding</keyword>
<evidence type="ECO:0000259" key="11">
    <source>
        <dbReference type="PROSITE" id="PS51278"/>
    </source>
</evidence>
<organism evidence="12 14">
    <name type="scientific">Orrella dioscoreae</name>
    <dbReference type="NCBI Taxonomy" id="1851544"/>
    <lineage>
        <taxon>Bacteria</taxon>
        <taxon>Pseudomonadati</taxon>
        <taxon>Pseudomonadota</taxon>
        <taxon>Betaproteobacteria</taxon>
        <taxon>Burkholderiales</taxon>
        <taxon>Alcaligenaceae</taxon>
        <taxon>Orrella</taxon>
    </lineage>
</organism>
<feature type="binding site" evidence="9">
    <location>
        <position position="102"/>
    </location>
    <ligand>
        <name>L-glutamine</name>
        <dbReference type="ChEBI" id="CHEBI:58359"/>
    </ligand>
</feature>
<reference evidence="13 14" key="2">
    <citation type="submission" date="2017-08" db="EMBL/GenBank/DDBJ databases">
        <authorList>
            <person name="de Groot N.N."/>
        </authorList>
    </citation>
    <scope>NUCLEOTIDE SEQUENCE [LARGE SCALE GENOMIC DNA]</scope>
    <source>
        <strain evidence="13">Orrdi1</strain>
    </source>
</reference>
<dbReference type="GO" id="GO:0006529">
    <property type="term" value="P:asparagine biosynthetic process"/>
    <property type="evidence" value="ECO:0007669"/>
    <property type="project" value="UniProtKB-KW"/>
</dbReference>
<gene>
    <name evidence="12" type="ORF">ODI_01499</name>
    <name evidence="13" type="ORF">ODI_R3766</name>
</gene>
<dbReference type="PIRSF" id="PIRSF001589">
    <property type="entry name" value="Asn_synthetase_glu-h"/>
    <property type="match status" value="1"/>
</dbReference>
<feature type="domain" description="Glutamine amidotransferase type-2" evidence="11">
    <location>
        <begin position="2"/>
        <end position="216"/>
    </location>
</feature>
<dbReference type="GO" id="GO:0004066">
    <property type="term" value="F:asparagine synthase (glutamine-hydrolyzing) activity"/>
    <property type="evidence" value="ECO:0007669"/>
    <property type="project" value="UniProtKB-EC"/>
</dbReference>
<feature type="binding site" evidence="9">
    <location>
        <begin position="377"/>
        <end position="378"/>
    </location>
    <ligand>
        <name>ATP</name>
        <dbReference type="ChEBI" id="CHEBI:30616"/>
    </ligand>
</feature>
<evidence type="ECO:0000256" key="8">
    <source>
        <dbReference type="PIRSR" id="PIRSR001589-1"/>
    </source>
</evidence>
<name>A0A1C3K2Z6_9BURK</name>
<dbReference type="KEGG" id="odi:ODI_R3766"/>
<evidence type="ECO:0000256" key="1">
    <source>
        <dbReference type="ARBA" id="ARBA00005187"/>
    </source>
</evidence>